<feature type="region of interest" description="Disordered" evidence="1">
    <location>
        <begin position="159"/>
        <end position="196"/>
    </location>
</feature>
<evidence type="ECO:0000313" key="2">
    <source>
        <dbReference type="EMBL" id="KAJ1129396.1"/>
    </source>
</evidence>
<evidence type="ECO:0000256" key="1">
    <source>
        <dbReference type="SAM" id="MobiDB-lite"/>
    </source>
</evidence>
<accession>A0AAV7PMA0</accession>
<organism evidence="2 3">
    <name type="scientific">Pleurodeles waltl</name>
    <name type="common">Iberian ribbed newt</name>
    <dbReference type="NCBI Taxonomy" id="8319"/>
    <lineage>
        <taxon>Eukaryota</taxon>
        <taxon>Metazoa</taxon>
        <taxon>Chordata</taxon>
        <taxon>Craniata</taxon>
        <taxon>Vertebrata</taxon>
        <taxon>Euteleostomi</taxon>
        <taxon>Amphibia</taxon>
        <taxon>Batrachia</taxon>
        <taxon>Caudata</taxon>
        <taxon>Salamandroidea</taxon>
        <taxon>Salamandridae</taxon>
        <taxon>Pleurodelinae</taxon>
        <taxon>Pleurodeles</taxon>
    </lineage>
</organism>
<dbReference type="EMBL" id="JANPWB010000011">
    <property type="protein sequence ID" value="KAJ1129396.1"/>
    <property type="molecule type" value="Genomic_DNA"/>
</dbReference>
<comment type="caution">
    <text evidence="2">The sequence shown here is derived from an EMBL/GenBank/DDBJ whole genome shotgun (WGS) entry which is preliminary data.</text>
</comment>
<feature type="compositionally biased region" description="Basic and acidic residues" evidence="1">
    <location>
        <begin position="22"/>
        <end position="42"/>
    </location>
</feature>
<proteinExistence type="predicted"/>
<gene>
    <name evidence="2" type="ORF">NDU88_007767</name>
</gene>
<feature type="region of interest" description="Disordered" evidence="1">
    <location>
        <begin position="22"/>
        <end position="135"/>
    </location>
</feature>
<protein>
    <submittedName>
        <fullName evidence="2">Uncharacterized protein</fullName>
    </submittedName>
</protein>
<dbReference type="AlphaFoldDB" id="A0AAV7PMA0"/>
<evidence type="ECO:0000313" key="3">
    <source>
        <dbReference type="Proteomes" id="UP001066276"/>
    </source>
</evidence>
<sequence>MYEPWQSLDSYYTTPTLRLHDTHLAYETPETTREGRPGDEARAALSPARHPGGPPRTLILSRRARPGPGPKRRVGDPRPTRVPGLGPHAARARPPQGPGDREPPPHGDRQRADRPGRSPTTRGSRPSHCASRVKADRTGCGQGRYTWLARVACRAVECGSSRSQWASEPQRHRRKCGEGRQGLPAVVLSQRPLPSG</sequence>
<keyword evidence="3" id="KW-1185">Reference proteome</keyword>
<feature type="compositionally biased region" description="Basic and acidic residues" evidence="1">
    <location>
        <begin position="99"/>
        <end position="116"/>
    </location>
</feature>
<dbReference type="Proteomes" id="UP001066276">
    <property type="component" value="Chromosome 7"/>
</dbReference>
<reference evidence="2" key="1">
    <citation type="journal article" date="2022" name="bioRxiv">
        <title>Sequencing and chromosome-scale assembly of the giantPleurodeles waltlgenome.</title>
        <authorList>
            <person name="Brown T."/>
            <person name="Elewa A."/>
            <person name="Iarovenko S."/>
            <person name="Subramanian E."/>
            <person name="Araus A.J."/>
            <person name="Petzold A."/>
            <person name="Susuki M."/>
            <person name="Suzuki K.-i.T."/>
            <person name="Hayashi T."/>
            <person name="Toyoda A."/>
            <person name="Oliveira C."/>
            <person name="Osipova E."/>
            <person name="Leigh N.D."/>
            <person name="Simon A."/>
            <person name="Yun M.H."/>
        </authorList>
    </citation>
    <scope>NUCLEOTIDE SEQUENCE</scope>
    <source>
        <strain evidence="2">20211129_DDA</strain>
        <tissue evidence="2">Liver</tissue>
    </source>
</reference>
<name>A0AAV7PMA0_PLEWA</name>